<organism evidence="2 3">
    <name type="scientific">Oryza sativa subsp. indica</name>
    <name type="common">Rice</name>
    <dbReference type="NCBI Taxonomy" id="39946"/>
    <lineage>
        <taxon>Eukaryota</taxon>
        <taxon>Viridiplantae</taxon>
        <taxon>Streptophyta</taxon>
        <taxon>Embryophyta</taxon>
        <taxon>Tracheophyta</taxon>
        <taxon>Spermatophyta</taxon>
        <taxon>Magnoliopsida</taxon>
        <taxon>Liliopsida</taxon>
        <taxon>Poales</taxon>
        <taxon>Poaceae</taxon>
        <taxon>BOP clade</taxon>
        <taxon>Oryzoideae</taxon>
        <taxon>Oryzeae</taxon>
        <taxon>Oryzinae</taxon>
        <taxon>Oryza</taxon>
        <taxon>Oryza sativa</taxon>
    </lineage>
</organism>
<feature type="region of interest" description="Disordered" evidence="1">
    <location>
        <begin position="62"/>
        <end position="112"/>
    </location>
</feature>
<evidence type="ECO:0000256" key="1">
    <source>
        <dbReference type="SAM" id="MobiDB-lite"/>
    </source>
</evidence>
<dbReference type="Proteomes" id="UP000007015">
    <property type="component" value="Chromosome 9"/>
</dbReference>
<protein>
    <submittedName>
        <fullName evidence="2">Uncharacterized protein</fullName>
    </submittedName>
</protein>
<evidence type="ECO:0000313" key="3">
    <source>
        <dbReference type="Proteomes" id="UP000007015"/>
    </source>
</evidence>
<dbReference type="Gramene" id="BGIOSGA031208-TA">
    <property type="protein sequence ID" value="BGIOSGA031208-PA"/>
    <property type="gene ID" value="BGIOSGA031208"/>
</dbReference>
<name>A2Z3R0_ORYSI</name>
<feature type="compositionally biased region" description="Basic and acidic residues" evidence="1">
    <location>
        <begin position="64"/>
        <end position="75"/>
    </location>
</feature>
<dbReference type="HOGENOM" id="CLU_1819060_0_0_1"/>
<evidence type="ECO:0000313" key="2">
    <source>
        <dbReference type="EMBL" id="EAZ09971.1"/>
    </source>
</evidence>
<accession>A2Z3R0</accession>
<reference evidence="2 3" key="1">
    <citation type="journal article" date="2005" name="PLoS Biol.">
        <title>The genomes of Oryza sativa: a history of duplications.</title>
        <authorList>
            <person name="Yu J."/>
            <person name="Wang J."/>
            <person name="Lin W."/>
            <person name="Li S."/>
            <person name="Li H."/>
            <person name="Zhou J."/>
            <person name="Ni P."/>
            <person name="Dong W."/>
            <person name="Hu S."/>
            <person name="Zeng C."/>
            <person name="Zhang J."/>
            <person name="Zhang Y."/>
            <person name="Li R."/>
            <person name="Xu Z."/>
            <person name="Li S."/>
            <person name="Li X."/>
            <person name="Zheng H."/>
            <person name="Cong L."/>
            <person name="Lin L."/>
            <person name="Yin J."/>
            <person name="Geng J."/>
            <person name="Li G."/>
            <person name="Shi J."/>
            <person name="Liu J."/>
            <person name="Lv H."/>
            <person name="Li J."/>
            <person name="Wang J."/>
            <person name="Deng Y."/>
            <person name="Ran L."/>
            <person name="Shi X."/>
            <person name="Wang X."/>
            <person name="Wu Q."/>
            <person name="Li C."/>
            <person name="Ren X."/>
            <person name="Wang J."/>
            <person name="Wang X."/>
            <person name="Li D."/>
            <person name="Liu D."/>
            <person name="Zhang X."/>
            <person name="Ji Z."/>
            <person name="Zhao W."/>
            <person name="Sun Y."/>
            <person name="Zhang Z."/>
            <person name="Bao J."/>
            <person name="Han Y."/>
            <person name="Dong L."/>
            <person name="Ji J."/>
            <person name="Chen P."/>
            <person name="Wu S."/>
            <person name="Liu J."/>
            <person name="Xiao Y."/>
            <person name="Bu D."/>
            <person name="Tan J."/>
            <person name="Yang L."/>
            <person name="Ye C."/>
            <person name="Zhang J."/>
            <person name="Xu J."/>
            <person name="Zhou Y."/>
            <person name="Yu Y."/>
            <person name="Zhang B."/>
            <person name="Zhuang S."/>
            <person name="Wei H."/>
            <person name="Liu B."/>
            <person name="Lei M."/>
            <person name="Yu H."/>
            <person name="Li Y."/>
            <person name="Xu H."/>
            <person name="Wei S."/>
            <person name="He X."/>
            <person name="Fang L."/>
            <person name="Zhang Z."/>
            <person name="Zhang Y."/>
            <person name="Huang X."/>
            <person name="Su Z."/>
            <person name="Tong W."/>
            <person name="Li J."/>
            <person name="Tong Z."/>
            <person name="Li S."/>
            <person name="Ye J."/>
            <person name="Wang L."/>
            <person name="Fang L."/>
            <person name="Lei T."/>
            <person name="Chen C."/>
            <person name="Chen H."/>
            <person name="Xu Z."/>
            <person name="Li H."/>
            <person name="Huang H."/>
            <person name="Zhang F."/>
            <person name="Xu H."/>
            <person name="Li N."/>
            <person name="Zhao C."/>
            <person name="Li S."/>
            <person name="Dong L."/>
            <person name="Huang Y."/>
            <person name="Li L."/>
            <person name="Xi Y."/>
            <person name="Qi Q."/>
            <person name="Li W."/>
            <person name="Zhang B."/>
            <person name="Hu W."/>
            <person name="Zhang Y."/>
            <person name="Tian X."/>
            <person name="Jiao Y."/>
            <person name="Liang X."/>
            <person name="Jin J."/>
            <person name="Gao L."/>
            <person name="Zheng W."/>
            <person name="Hao B."/>
            <person name="Liu S."/>
            <person name="Wang W."/>
            <person name="Yuan L."/>
            <person name="Cao M."/>
            <person name="McDermott J."/>
            <person name="Samudrala R."/>
            <person name="Wang J."/>
            <person name="Wong G.K."/>
            <person name="Yang H."/>
        </authorList>
    </citation>
    <scope>NUCLEOTIDE SEQUENCE [LARGE SCALE GENOMIC DNA]</scope>
    <source>
        <strain evidence="3">cv. 93-11</strain>
    </source>
</reference>
<keyword evidence="3" id="KW-1185">Reference proteome</keyword>
<feature type="region of interest" description="Disordered" evidence="1">
    <location>
        <begin position="1"/>
        <end position="44"/>
    </location>
</feature>
<gene>
    <name evidence="2" type="ORF">OsI_32274</name>
</gene>
<dbReference type="AlphaFoldDB" id="A2Z3R0"/>
<dbReference type="EMBL" id="CM000134">
    <property type="protein sequence ID" value="EAZ09971.1"/>
    <property type="molecule type" value="Genomic_DNA"/>
</dbReference>
<proteinExistence type="predicted"/>
<feature type="compositionally biased region" description="Basic and acidic residues" evidence="1">
    <location>
        <begin position="1"/>
        <end position="10"/>
    </location>
</feature>
<sequence length="142" mass="15556">MATTRRGGEPRRRRRSTRPFAADAVASPKQHVRAAPETTRRRRDVVVRQHGGAAALALLDEGDQERVERQEEGRGRQAFAGGSKRDAAGGEGLVGGNGRHRGRPAGRGDIFVRKNRGHEEEEMVCRVTISTERLVVTLTPSV</sequence>